<dbReference type="InParanoid" id="A0A5C3PV86"/>
<accession>A0A5C3PV86</accession>
<sequence length="158" mass="16569">MSDAEVAVLPADNAFTGPPTEATEVEAARVDALAVDLALVITAHLVEAETQNTASLQLSVVPSTKASPEDSDKDDDDDDDFFVPKGPNQGPDAGISKRVDPLVKKPADTTSSTSGTTAAQEGENNDAPRDNKNKTKKKKKNQSGNTQAGKKDVAPLRK</sequence>
<name>A0A5C3PV86_9APHY</name>
<evidence type="ECO:0000256" key="1">
    <source>
        <dbReference type="SAM" id="MobiDB-lite"/>
    </source>
</evidence>
<feature type="region of interest" description="Disordered" evidence="1">
    <location>
        <begin position="1"/>
        <end position="20"/>
    </location>
</feature>
<proteinExistence type="predicted"/>
<feature type="compositionally biased region" description="Polar residues" evidence="1">
    <location>
        <begin position="49"/>
        <end position="66"/>
    </location>
</feature>
<dbReference type="EMBL" id="ML210981">
    <property type="protein sequence ID" value="TFK93462.1"/>
    <property type="molecule type" value="Genomic_DNA"/>
</dbReference>
<reference evidence="2 3" key="1">
    <citation type="journal article" date="2019" name="Nat. Ecol. Evol.">
        <title>Megaphylogeny resolves global patterns of mushroom evolution.</title>
        <authorList>
            <person name="Varga T."/>
            <person name="Krizsan K."/>
            <person name="Foldi C."/>
            <person name="Dima B."/>
            <person name="Sanchez-Garcia M."/>
            <person name="Sanchez-Ramirez S."/>
            <person name="Szollosi G.J."/>
            <person name="Szarkandi J.G."/>
            <person name="Papp V."/>
            <person name="Albert L."/>
            <person name="Andreopoulos W."/>
            <person name="Angelini C."/>
            <person name="Antonin V."/>
            <person name="Barry K.W."/>
            <person name="Bougher N.L."/>
            <person name="Buchanan P."/>
            <person name="Buyck B."/>
            <person name="Bense V."/>
            <person name="Catcheside P."/>
            <person name="Chovatia M."/>
            <person name="Cooper J."/>
            <person name="Damon W."/>
            <person name="Desjardin D."/>
            <person name="Finy P."/>
            <person name="Geml J."/>
            <person name="Haridas S."/>
            <person name="Hughes K."/>
            <person name="Justo A."/>
            <person name="Karasinski D."/>
            <person name="Kautmanova I."/>
            <person name="Kiss B."/>
            <person name="Kocsube S."/>
            <person name="Kotiranta H."/>
            <person name="LaButti K.M."/>
            <person name="Lechner B.E."/>
            <person name="Liimatainen K."/>
            <person name="Lipzen A."/>
            <person name="Lukacs Z."/>
            <person name="Mihaltcheva S."/>
            <person name="Morgado L.N."/>
            <person name="Niskanen T."/>
            <person name="Noordeloos M.E."/>
            <person name="Ohm R.A."/>
            <person name="Ortiz-Santana B."/>
            <person name="Ovrebo C."/>
            <person name="Racz N."/>
            <person name="Riley R."/>
            <person name="Savchenko A."/>
            <person name="Shiryaev A."/>
            <person name="Soop K."/>
            <person name="Spirin V."/>
            <person name="Szebenyi C."/>
            <person name="Tomsovsky M."/>
            <person name="Tulloss R.E."/>
            <person name="Uehling J."/>
            <person name="Grigoriev I.V."/>
            <person name="Vagvolgyi C."/>
            <person name="Papp T."/>
            <person name="Martin F.M."/>
            <person name="Miettinen O."/>
            <person name="Hibbett D.S."/>
            <person name="Nagy L.G."/>
        </authorList>
    </citation>
    <scope>NUCLEOTIDE SEQUENCE [LARGE SCALE GENOMIC DNA]</scope>
    <source>
        <strain evidence="2 3">HHB13444</strain>
    </source>
</reference>
<feature type="compositionally biased region" description="Acidic residues" evidence="1">
    <location>
        <begin position="69"/>
        <end position="81"/>
    </location>
</feature>
<organism evidence="2 3">
    <name type="scientific">Polyporus arcularius HHB13444</name>
    <dbReference type="NCBI Taxonomy" id="1314778"/>
    <lineage>
        <taxon>Eukaryota</taxon>
        <taxon>Fungi</taxon>
        <taxon>Dikarya</taxon>
        <taxon>Basidiomycota</taxon>
        <taxon>Agaricomycotina</taxon>
        <taxon>Agaricomycetes</taxon>
        <taxon>Polyporales</taxon>
        <taxon>Polyporaceae</taxon>
        <taxon>Polyporus</taxon>
    </lineage>
</organism>
<feature type="region of interest" description="Disordered" evidence="1">
    <location>
        <begin position="49"/>
        <end position="158"/>
    </location>
</feature>
<feature type="compositionally biased region" description="Basic and acidic residues" evidence="1">
    <location>
        <begin position="95"/>
        <end position="107"/>
    </location>
</feature>
<dbReference type="Proteomes" id="UP000308197">
    <property type="component" value="Unassembled WGS sequence"/>
</dbReference>
<protein>
    <submittedName>
        <fullName evidence="2">Uncharacterized protein</fullName>
    </submittedName>
</protein>
<keyword evidence="3" id="KW-1185">Reference proteome</keyword>
<dbReference type="AlphaFoldDB" id="A0A5C3PV86"/>
<evidence type="ECO:0000313" key="2">
    <source>
        <dbReference type="EMBL" id="TFK93462.1"/>
    </source>
</evidence>
<gene>
    <name evidence="2" type="ORF">K466DRAFT_649896</name>
</gene>
<evidence type="ECO:0000313" key="3">
    <source>
        <dbReference type="Proteomes" id="UP000308197"/>
    </source>
</evidence>
<feature type="compositionally biased region" description="Basic and acidic residues" evidence="1">
    <location>
        <begin position="149"/>
        <end position="158"/>
    </location>
</feature>